<dbReference type="PANTHER" id="PTHR47099:SF1">
    <property type="entry name" value="METHYLCOBAMIDE:COM METHYLTRANSFERASE MTBA"/>
    <property type="match status" value="1"/>
</dbReference>
<feature type="domain" description="Uroporphyrinogen decarboxylase (URO-D)" evidence="8">
    <location>
        <begin position="24"/>
        <end position="356"/>
    </location>
</feature>
<dbReference type="GO" id="GO:0006779">
    <property type="term" value="P:porphyrin-containing compound biosynthetic process"/>
    <property type="evidence" value="ECO:0007669"/>
    <property type="project" value="InterPro"/>
</dbReference>
<dbReference type="GO" id="GO:0046872">
    <property type="term" value="F:metal ion binding"/>
    <property type="evidence" value="ECO:0007669"/>
    <property type="project" value="UniProtKB-KW"/>
</dbReference>
<dbReference type="InterPro" id="IPR006360">
    <property type="entry name" value="Mtase_MtaA_CmuA"/>
</dbReference>
<evidence type="ECO:0000256" key="6">
    <source>
        <dbReference type="ARBA" id="ARBA00022994"/>
    </source>
</evidence>
<keyword evidence="5" id="KW-0862">Zinc</keyword>
<dbReference type="Pfam" id="PF01208">
    <property type="entry name" value="URO-D"/>
    <property type="match status" value="1"/>
</dbReference>
<dbReference type="CDD" id="cd03307">
    <property type="entry name" value="Mta_CmuA_like"/>
    <property type="match status" value="1"/>
</dbReference>
<evidence type="ECO:0000256" key="7">
    <source>
        <dbReference type="SAM" id="MobiDB-lite"/>
    </source>
</evidence>
<name>A0A0E3PT69_9EURY</name>
<dbReference type="SUPFAM" id="SSF51726">
    <property type="entry name" value="UROD/MetE-like"/>
    <property type="match status" value="1"/>
</dbReference>
<dbReference type="InterPro" id="IPR038071">
    <property type="entry name" value="UROD/MetE-like_sf"/>
</dbReference>
<dbReference type="PATRIC" id="fig|1434118.4.peg.5019"/>
<dbReference type="InterPro" id="IPR052024">
    <property type="entry name" value="Methanogen_methyltrans"/>
</dbReference>
<sequence>MRTDLTKKHKESKKGEKNMVSEMTSKERVFAMLNRKPVDRVPVITGSVMVKEYIEKSGSSWPDYHSNAEMMVNTVSLMHTDAGLDNIVMPFGMFIESMALGLEVKMGRIDIQPSVRSFFNKPEEVKYDNFLEDKYVQTTLDAIKLAKEKYPDAAVTAFLVAPITLAGDLMGAENLSMLSIKCLQKEKQMQKMKDWISIALEINKIYAKACVEAGADILYYSDASASPNLVMPEFYYQIAVPAEKEIGDFVHHLGCPWELHICGDTVPIIEGMASTGADCLSVEQAVNMDEATKIAGNVPIVGNVTPLLMVEGTEEQIIEETRKGLDGGAKASMLGCGTPPLSSSDKLKTWVKAAADWSADNL</sequence>
<comment type="cofactor">
    <cofactor evidence="1">
        <name>Zn(2+)</name>
        <dbReference type="ChEBI" id="CHEBI:29105"/>
    </cofactor>
</comment>
<dbReference type="EMBL" id="CP009508">
    <property type="protein sequence ID" value="AKB38498.1"/>
    <property type="molecule type" value="Genomic_DNA"/>
</dbReference>
<dbReference type="InterPro" id="IPR000257">
    <property type="entry name" value="Uroporphyrinogen_deCOase"/>
</dbReference>
<dbReference type="GO" id="GO:0008168">
    <property type="term" value="F:methyltransferase activity"/>
    <property type="evidence" value="ECO:0007669"/>
    <property type="project" value="UniProtKB-KW"/>
</dbReference>
<keyword evidence="3 9" id="KW-0808">Transferase</keyword>
<evidence type="ECO:0000259" key="8">
    <source>
        <dbReference type="Pfam" id="PF01208"/>
    </source>
</evidence>
<dbReference type="HOGENOM" id="CLU_040933_2_1_2"/>
<keyword evidence="6" id="KW-0484">Methanogenesis</keyword>
<dbReference type="Gene3D" id="3.20.20.210">
    <property type="match status" value="1"/>
</dbReference>
<dbReference type="Proteomes" id="UP000033123">
    <property type="component" value="Chromosome"/>
</dbReference>
<evidence type="ECO:0000256" key="5">
    <source>
        <dbReference type="ARBA" id="ARBA00022833"/>
    </source>
</evidence>
<dbReference type="GO" id="GO:0015948">
    <property type="term" value="P:methanogenesis"/>
    <property type="evidence" value="ECO:0007669"/>
    <property type="project" value="UniProtKB-KW"/>
</dbReference>
<evidence type="ECO:0000256" key="4">
    <source>
        <dbReference type="ARBA" id="ARBA00022723"/>
    </source>
</evidence>
<dbReference type="AlphaFoldDB" id="A0A0E3PT69"/>
<proteinExistence type="predicted"/>
<reference evidence="9 10" key="1">
    <citation type="submission" date="2014-07" db="EMBL/GenBank/DDBJ databases">
        <title>Methanogenic archaea and the global carbon cycle.</title>
        <authorList>
            <person name="Henriksen J.R."/>
            <person name="Luke J."/>
            <person name="Reinhart S."/>
            <person name="Benedict M.N."/>
            <person name="Youngblut N.D."/>
            <person name="Metcalf M.E."/>
            <person name="Whitaker R.J."/>
            <person name="Metcalf W.W."/>
        </authorList>
    </citation>
    <scope>NUCLEOTIDE SEQUENCE [LARGE SCALE GENOMIC DNA]</scope>
    <source>
        <strain evidence="9 10">C2J</strain>
    </source>
</reference>
<accession>A0A0E3PT69</accession>
<dbReference type="PANTHER" id="PTHR47099">
    <property type="entry name" value="METHYLCOBAMIDE:COM METHYLTRANSFERASE MTBA"/>
    <property type="match status" value="1"/>
</dbReference>
<keyword evidence="4" id="KW-0479">Metal-binding</keyword>
<feature type="region of interest" description="Disordered" evidence="7">
    <location>
        <begin position="1"/>
        <end position="20"/>
    </location>
</feature>
<dbReference type="KEGG" id="msj:MSSAC_3908"/>
<evidence type="ECO:0000256" key="3">
    <source>
        <dbReference type="ARBA" id="ARBA00022679"/>
    </source>
</evidence>
<evidence type="ECO:0000313" key="9">
    <source>
        <dbReference type="EMBL" id="AKB38498.1"/>
    </source>
</evidence>
<evidence type="ECO:0000256" key="2">
    <source>
        <dbReference type="ARBA" id="ARBA00022603"/>
    </source>
</evidence>
<dbReference type="GO" id="GO:0004853">
    <property type="term" value="F:uroporphyrinogen decarboxylase activity"/>
    <property type="evidence" value="ECO:0007669"/>
    <property type="project" value="InterPro"/>
</dbReference>
<dbReference type="GO" id="GO:0006730">
    <property type="term" value="P:one-carbon metabolic process"/>
    <property type="evidence" value="ECO:0007669"/>
    <property type="project" value="InterPro"/>
</dbReference>
<keyword evidence="2 9" id="KW-0489">Methyltransferase</keyword>
<gene>
    <name evidence="9" type="ORF">MSSAC_3908</name>
</gene>
<protein>
    <submittedName>
        <fullName evidence="9">Methylcobalamin:coenzyme M methyltransferase, methanol-specific</fullName>
    </submittedName>
</protein>
<evidence type="ECO:0000256" key="1">
    <source>
        <dbReference type="ARBA" id="ARBA00001947"/>
    </source>
</evidence>
<evidence type="ECO:0000313" key="10">
    <source>
        <dbReference type="Proteomes" id="UP000033123"/>
    </source>
</evidence>
<dbReference type="GO" id="GO:0032259">
    <property type="term" value="P:methylation"/>
    <property type="evidence" value="ECO:0007669"/>
    <property type="project" value="UniProtKB-KW"/>
</dbReference>
<dbReference type="STRING" id="1434118.MSSAC_3908"/>
<organism evidence="9 10">
    <name type="scientific">Methanosarcina siciliae C2J</name>
    <dbReference type="NCBI Taxonomy" id="1434118"/>
    <lineage>
        <taxon>Archaea</taxon>
        <taxon>Methanobacteriati</taxon>
        <taxon>Methanobacteriota</taxon>
        <taxon>Stenosarchaea group</taxon>
        <taxon>Methanomicrobia</taxon>
        <taxon>Methanosarcinales</taxon>
        <taxon>Methanosarcinaceae</taxon>
        <taxon>Methanosarcina</taxon>
    </lineage>
</organism>